<sequence>MPAPRAQRLRSDKYASNINKRGNVSTGKAEKRSTARAVGPFVVGFFLFVVVGSAILQILQTAAMGSRT</sequence>
<accession>A0AAD7UKK1</accession>
<comment type="subcellular location">
    <subcellularLocation>
        <location evidence="1">Endoplasmic reticulum membrane</location>
        <topology evidence="1">Single-pass membrane protein</topology>
    </subcellularLocation>
</comment>
<protein>
    <recommendedName>
        <fullName evidence="11">Stress-associated endoplasmic reticulum protein</fullName>
    </recommendedName>
</protein>
<evidence type="ECO:0008006" key="11">
    <source>
        <dbReference type="Google" id="ProtNLM"/>
    </source>
</evidence>
<gene>
    <name evidence="9" type="ORF">CTAYLR_007271</name>
</gene>
<evidence type="ECO:0000256" key="3">
    <source>
        <dbReference type="ARBA" id="ARBA00022692"/>
    </source>
</evidence>
<dbReference type="EMBL" id="JAQMWT010000177">
    <property type="protein sequence ID" value="KAJ8608255.1"/>
    <property type="molecule type" value="Genomic_DNA"/>
</dbReference>
<dbReference type="Pfam" id="PF06624">
    <property type="entry name" value="RAMP4"/>
    <property type="match status" value="1"/>
</dbReference>
<evidence type="ECO:0000256" key="6">
    <source>
        <dbReference type="ARBA" id="ARBA00023136"/>
    </source>
</evidence>
<name>A0AAD7UKK1_9STRA</name>
<comment type="caution">
    <text evidence="9">The sequence shown here is derived from an EMBL/GenBank/DDBJ whole genome shotgun (WGS) entry which is preliminary data.</text>
</comment>
<dbReference type="InterPro" id="IPR010580">
    <property type="entry name" value="ER_stress-assoc"/>
</dbReference>
<organism evidence="9 10">
    <name type="scientific">Chrysophaeum taylorii</name>
    <dbReference type="NCBI Taxonomy" id="2483200"/>
    <lineage>
        <taxon>Eukaryota</taxon>
        <taxon>Sar</taxon>
        <taxon>Stramenopiles</taxon>
        <taxon>Ochrophyta</taxon>
        <taxon>Pelagophyceae</taxon>
        <taxon>Pelagomonadales</taxon>
        <taxon>Pelagomonadaceae</taxon>
        <taxon>Chrysophaeum</taxon>
    </lineage>
</organism>
<keyword evidence="10" id="KW-1185">Reference proteome</keyword>
<dbReference type="GO" id="GO:0030968">
    <property type="term" value="P:endoplasmic reticulum unfolded protein response"/>
    <property type="evidence" value="ECO:0007669"/>
    <property type="project" value="TreeGrafter"/>
</dbReference>
<keyword evidence="3 8" id="KW-0812">Transmembrane</keyword>
<dbReference type="GO" id="GO:0005789">
    <property type="term" value="C:endoplasmic reticulum membrane"/>
    <property type="evidence" value="ECO:0007669"/>
    <property type="project" value="UniProtKB-SubCell"/>
</dbReference>
<dbReference type="PANTHER" id="PTHR15601:SF0">
    <property type="entry name" value="GEO09675P1"/>
    <property type="match status" value="1"/>
</dbReference>
<keyword evidence="5 8" id="KW-1133">Transmembrane helix</keyword>
<reference evidence="9" key="1">
    <citation type="submission" date="2023-01" db="EMBL/GenBank/DDBJ databases">
        <title>Metagenome sequencing of chrysophaentin producing Chrysophaeum taylorii.</title>
        <authorList>
            <person name="Davison J."/>
            <person name="Bewley C."/>
        </authorList>
    </citation>
    <scope>NUCLEOTIDE SEQUENCE</scope>
    <source>
        <strain evidence="9">NIES-1699</strain>
    </source>
</reference>
<evidence type="ECO:0000313" key="10">
    <source>
        <dbReference type="Proteomes" id="UP001230188"/>
    </source>
</evidence>
<keyword evidence="6 8" id="KW-0472">Membrane</keyword>
<feature type="region of interest" description="Disordered" evidence="7">
    <location>
        <begin position="1"/>
        <end position="29"/>
    </location>
</feature>
<feature type="compositionally biased region" description="Polar residues" evidence="7">
    <location>
        <begin position="14"/>
        <end position="26"/>
    </location>
</feature>
<comment type="similarity">
    <text evidence="2">Belongs to the RAMP4 family.</text>
</comment>
<keyword evidence="4" id="KW-0256">Endoplasmic reticulum</keyword>
<evidence type="ECO:0000256" key="2">
    <source>
        <dbReference type="ARBA" id="ARBA00005500"/>
    </source>
</evidence>
<evidence type="ECO:0000256" key="5">
    <source>
        <dbReference type="ARBA" id="ARBA00022989"/>
    </source>
</evidence>
<feature type="transmembrane region" description="Helical" evidence="8">
    <location>
        <begin position="37"/>
        <end position="59"/>
    </location>
</feature>
<evidence type="ECO:0000256" key="8">
    <source>
        <dbReference type="SAM" id="Phobius"/>
    </source>
</evidence>
<dbReference type="PANTHER" id="PTHR15601">
    <property type="entry name" value="STRESS ASSOCIATED ENDOPLASMIC RETICULUM PROTEIN SERP1/RAMP4"/>
    <property type="match status" value="1"/>
</dbReference>
<evidence type="ECO:0000256" key="4">
    <source>
        <dbReference type="ARBA" id="ARBA00022824"/>
    </source>
</evidence>
<proteinExistence type="inferred from homology"/>
<evidence type="ECO:0000256" key="1">
    <source>
        <dbReference type="ARBA" id="ARBA00004389"/>
    </source>
</evidence>
<dbReference type="AlphaFoldDB" id="A0AAD7UKK1"/>
<evidence type="ECO:0000313" key="9">
    <source>
        <dbReference type="EMBL" id="KAJ8608255.1"/>
    </source>
</evidence>
<dbReference type="Proteomes" id="UP001230188">
    <property type="component" value="Unassembled WGS sequence"/>
</dbReference>
<evidence type="ECO:0000256" key="7">
    <source>
        <dbReference type="SAM" id="MobiDB-lite"/>
    </source>
</evidence>